<dbReference type="SMART" id="SM00342">
    <property type="entry name" value="HTH_ARAC"/>
    <property type="match status" value="1"/>
</dbReference>
<dbReference type="GO" id="GO:0003700">
    <property type="term" value="F:DNA-binding transcription factor activity"/>
    <property type="evidence" value="ECO:0007669"/>
    <property type="project" value="InterPro"/>
</dbReference>
<keyword evidence="3" id="KW-0804">Transcription</keyword>
<organism evidence="5 6">
    <name type="scientific">Prevotella pallens</name>
    <dbReference type="NCBI Taxonomy" id="60133"/>
    <lineage>
        <taxon>Bacteria</taxon>
        <taxon>Pseudomonadati</taxon>
        <taxon>Bacteroidota</taxon>
        <taxon>Bacteroidia</taxon>
        <taxon>Bacteroidales</taxon>
        <taxon>Prevotellaceae</taxon>
        <taxon>Prevotella</taxon>
    </lineage>
</organism>
<dbReference type="Pfam" id="PF12833">
    <property type="entry name" value="HTH_18"/>
    <property type="match status" value="1"/>
</dbReference>
<dbReference type="PANTHER" id="PTHR43280:SF32">
    <property type="entry name" value="TRANSCRIPTIONAL REGULATORY PROTEIN"/>
    <property type="match status" value="1"/>
</dbReference>
<dbReference type="InterPro" id="IPR018060">
    <property type="entry name" value="HTH_AraC"/>
</dbReference>
<sequence>MNFNEFAAYVKRNESNIAGNLYICSKFLIGLNSNPQFRALPDPSSPARLSMVRLVVVKSGWYEPIINSKKYRCGPGDLLFINWGVTISGDSIGVETIIDGFALSEEFMKTVFNGNLPQVFLSPGKCIKLHLEENESSVIQEYLKTMYNLVQISSINSKTINALFVAIFSLVESFYSIEIPLANRQWTRHKETVERFIRLVNDNIKQKHELEFYASQLYMTTHYLGIVIKNETGTTAREWIDKELTIQLEQELKYTNKSLKTIATEYNFNSLSSFCKFFKRRTGVTAGTYRTEGNLY</sequence>
<evidence type="ECO:0000313" key="5">
    <source>
        <dbReference type="EMBL" id="SUC11207.1"/>
    </source>
</evidence>
<feature type="domain" description="HTH araC/xylS-type" evidence="4">
    <location>
        <begin position="194"/>
        <end position="292"/>
    </location>
</feature>
<dbReference type="AlphaFoldDB" id="A0A379EXT4"/>
<evidence type="ECO:0000313" key="6">
    <source>
        <dbReference type="Proteomes" id="UP000254235"/>
    </source>
</evidence>
<dbReference type="GeneID" id="78569799"/>
<accession>A0A379EXT4</accession>
<protein>
    <submittedName>
        <fullName evidence="5">DNA-binding transcriptional regulator AraC</fullName>
    </submittedName>
</protein>
<gene>
    <name evidence="5" type="ORF">NCTC13043_00049</name>
</gene>
<evidence type="ECO:0000256" key="2">
    <source>
        <dbReference type="ARBA" id="ARBA00023125"/>
    </source>
</evidence>
<reference evidence="5 6" key="1">
    <citation type="submission" date="2018-06" db="EMBL/GenBank/DDBJ databases">
        <authorList>
            <consortium name="Pathogen Informatics"/>
            <person name="Doyle S."/>
        </authorList>
    </citation>
    <scope>NUCLEOTIDE SEQUENCE [LARGE SCALE GENOMIC DNA]</scope>
    <source>
        <strain evidence="5 6">NCTC13043</strain>
    </source>
</reference>
<evidence type="ECO:0000256" key="1">
    <source>
        <dbReference type="ARBA" id="ARBA00023015"/>
    </source>
</evidence>
<dbReference type="PROSITE" id="PS01124">
    <property type="entry name" value="HTH_ARAC_FAMILY_2"/>
    <property type="match status" value="1"/>
</dbReference>
<dbReference type="Proteomes" id="UP000254235">
    <property type="component" value="Unassembled WGS sequence"/>
</dbReference>
<proteinExistence type="predicted"/>
<evidence type="ECO:0000256" key="3">
    <source>
        <dbReference type="ARBA" id="ARBA00023163"/>
    </source>
</evidence>
<dbReference type="PANTHER" id="PTHR43280">
    <property type="entry name" value="ARAC-FAMILY TRANSCRIPTIONAL REGULATOR"/>
    <property type="match status" value="1"/>
</dbReference>
<dbReference type="EMBL" id="UGTP01000001">
    <property type="protein sequence ID" value="SUC11207.1"/>
    <property type="molecule type" value="Genomic_DNA"/>
</dbReference>
<dbReference type="Gene3D" id="1.10.10.60">
    <property type="entry name" value="Homeodomain-like"/>
    <property type="match status" value="2"/>
</dbReference>
<keyword evidence="2 5" id="KW-0238">DNA-binding</keyword>
<dbReference type="GO" id="GO:0043565">
    <property type="term" value="F:sequence-specific DNA binding"/>
    <property type="evidence" value="ECO:0007669"/>
    <property type="project" value="InterPro"/>
</dbReference>
<dbReference type="OrthoDB" id="1372329at2"/>
<dbReference type="InterPro" id="IPR009057">
    <property type="entry name" value="Homeodomain-like_sf"/>
</dbReference>
<name>A0A379EXT4_9BACT</name>
<dbReference type="RefSeq" id="WP_115082613.1">
    <property type="nucleotide sequence ID" value="NZ_CALBEW010000013.1"/>
</dbReference>
<dbReference type="SUPFAM" id="SSF46689">
    <property type="entry name" value="Homeodomain-like"/>
    <property type="match status" value="1"/>
</dbReference>
<keyword evidence="1" id="KW-0805">Transcription regulation</keyword>
<evidence type="ECO:0000259" key="4">
    <source>
        <dbReference type="PROSITE" id="PS01124"/>
    </source>
</evidence>